<feature type="domain" description="Ankyrin ubiquitin-binding" evidence="1">
    <location>
        <begin position="24"/>
        <end position="90"/>
    </location>
</feature>
<dbReference type="InterPro" id="IPR041294">
    <property type="entry name" value="AnkUBD"/>
</dbReference>
<evidence type="ECO:0000259" key="1">
    <source>
        <dbReference type="Pfam" id="PF18418"/>
    </source>
</evidence>
<dbReference type="Proteomes" id="UP001148018">
    <property type="component" value="Unassembled WGS sequence"/>
</dbReference>
<proteinExistence type="predicted"/>
<protein>
    <recommendedName>
        <fullName evidence="1">Ankyrin ubiquitin-binding domain-containing protein</fullName>
    </recommendedName>
</protein>
<comment type="caution">
    <text evidence="2">The sequence shown here is derived from an EMBL/GenBank/DDBJ whole genome shotgun (WGS) entry which is preliminary data.</text>
</comment>
<dbReference type="EMBL" id="JANIIK010000040">
    <property type="protein sequence ID" value="KAJ3608386.1"/>
    <property type="molecule type" value="Genomic_DNA"/>
</dbReference>
<evidence type="ECO:0000313" key="3">
    <source>
        <dbReference type="Proteomes" id="UP001148018"/>
    </source>
</evidence>
<organism evidence="2 3">
    <name type="scientific">Muraenolepis orangiensis</name>
    <name type="common">Patagonian moray cod</name>
    <dbReference type="NCBI Taxonomy" id="630683"/>
    <lineage>
        <taxon>Eukaryota</taxon>
        <taxon>Metazoa</taxon>
        <taxon>Chordata</taxon>
        <taxon>Craniata</taxon>
        <taxon>Vertebrata</taxon>
        <taxon>Euteleostomi</taxon>
        <taxon>Actinopterygii</taxon>
        <taxon>Neopterygii</taxon>
        <taxon>Teleostei</taxon>
        <taxon>Neoteleostei</taxon>
        <taxon>Acanthomorphata</taxon>
        <taxon>Zeiogadaria</taxon>
        <taxon>Gadariae</taxon>
        <taxon>Gadiformes</taxon>
        <taxon>Muraenolepidoidei</taxon>
        <taxon>Muraenolepididae</taxon>
        <taxon>Muraenolepis</taxon>
    </lineage>
</organism>
<sequence length="105" mass="11085">MQFGVLQSEETLISVLALARALSLTGVVEGDLAAVEAYKSSGGDIARQLTAEEVHLLNRSSAFGAGFTLVHLAIRFQRQDILAILLTEVCVCVCVYGANMAGSTI</sequence>
<keyword evidence="3" id="KW-1185">Reference proteome</keyword>
<reference evidence="2" key="1">
    <citation type="submission" date="2022-07" db="EMBL/GenBank/DDBJ databases">
        <title>Chromosome-level genome of Muraenolepis orangiensis.</title>
        <authorList>
            <person name="Kim J."/>
        </authorList>
    </citation>
    <scope>NUCLEOTIDE SEQUENCE</scope>
    <source>
        <strain evidence="2">KU_S4_2022</strain>
        <tissue evidence="2">Muscle</tissue>
    </source>
</reference>
<dbReference type="Gene3D" id="1.25.40.560">
    <property type="match status" value="1"/>
</dbReference>
<name>A0A9Q0EM30_9TELE</name>
<evidence type="ECO:0000313" key="2">
    <source>
        <dbReference type="EMBL" id="KAJ3608386.1"/>
    </source>
</evidence>
<gene>
    <name evidence="2" type="ORF">NHX12_025433</name>
</gene>
<dbReference type="AlphaFoldDB" id="A0A9Q0EM30"/>
<dbReference type="Pfam" id="PF18418">
    <property type="entry name" value="AnkUBD"/>
    <property type="match status" value="1"/>
</dbReference>
<accession>A0A9Q0EM30</accession>
<dbReference type="OrthoDB" id="7332672at2759"/>